<dbReference type="Proteomes" id="UP000615446">
    <property type="component" value="Unassembled WGS sequence"/>
</dbReference>
<dbReference type="EMBL" id="BLAL01000019">
    <property type="protein sequence ID" value="GES76266.1"/>
    <property type="molecule type" value="Genomic_DNA"/>
</dbReference>
<accession>A0A8H3QEG8</accession>
<evidence type="ECO:0000256" key="1">
    <source>
        <dbReference type="SAM" id="MobiDB-lite"/>
    </source>
</evidence>
<name>A0A8H3QEG8_9GLOM</name>
<proteinExistence type="predicted"/>
<dbReference type="OrthoDB" id="2412874at2759"/>
<feature type="region of interest" description="Disordered" evidence="1">
    <location>
        <begin position="690"/>
        <end position="712"/>
    </location>
</feature>
<comment type="caution">
    <text evidence="2">The sequence shown here is derived from an EMBL/GenBank/DDBJ whole genome shotgun (WGS) entry which is preliminary data.</text>
</comment>
<evidence type="ECO:0000313" key="2">
    <source>
        <dbReference type="EMBL" id="GES76266.1"/>
    </source>
</evidence>
<organism evidence="2 3">
    <name type="scientific">Rhizophagus clarus</name>
    <dbReference type="NCBI Taxonomy" id="94130"/>
    <lineage>
        <taxon>Eukaryota</taxon>
        <taxon>Fungi</taxon>
        <taxon>Fungi incertae sedis</taxon>
        <taxon>Mucoromycota</taxon>
        <taxon>Glomeromycotina</taxon>
        <taxon>Glomeromycetes</taxon>
        <taxon>Glomerales</taxon>
        <taxon>Glomeraceae</taxon>
        <taxon>Rhizophagus</taxon>
    </lineage>
</organism>
<sequence>MRLHMIFFETSFKTVEPNRGQNKQKIKSISQKCSRKKTLLENTHSLIRKEVLTNESTFASNLKILTETLYNKQCRESASLELNPTQFQLMIEEANPKLKGFFPSMINAIIPKERSAHNKQEAKKSVVAICYMIAGLRNKFVNQFKIEVGLYLAASDTTWEAIDMLSSLGYSAYAKTVADFQKKIQKNHITKVENYFSEKGDFLHIYNVDDYHNIHEIQRPNSVSTSTAKHFATCVTKLVVDCSAVPLTFNGISIHNPNNIEAPRICWYLLNKYGGIFDITYTERQSLWNHDNNVFDTIELLTVHSYDDAIAERKEERSMNGLQLVGFKEQHLHSMQDYLNALQMILDINGKTKHLENRVVPIVANWPGQLFIRKALTHFYASRASGSQSTISQEIESFVPMLGPLHLSLNSREHVMIIYHSFFEQMFHFVFGKNKKLAKKPKPWRINLLLELARSGWIKIKNEVMQKFGSTCKDVEYRTVIDLLDNLIPATLDDNHHPFADAIKKYLPCFNDYYVENIHSRIRANTSPNATAENIIKQAYVIADHDPIFKDTYRKTHHYPYSLPMLNFLSDKTSLFLLNYFCKIFHNQNKCIPIYNNKKRKILKGYKLASLEKEIGLRHLPTAYSTSRPPQLGLCDNCGLQIGVVLACGHGYHPVCYSRRCIYCENFYKNGIFENVNSFLKRMEKGADLLTNDDLDDDNEEEEEESDETISEQADVSAMLAAAISDINYW</sequence>
<evidence type="ECO:0000313" key="3">
    <source>
        <dbReference type="Proteomes" id="UP000615446"/>
    </source>
</evidence>
<feature type="compositionally biased region" description="Acidic residues" evidence="1">
    <location>
        <begin position="691"/>
        <end position="710"/>
    </location>
</feature>
<gene>
    <name evidence="2" type="ORF">RCL2_000367300</name>
</gene>
<reference evidence="2" key="1">
    <citation type="submission" date="2019-10" db="EMBL/GenBank/DDBJ databases">
        <title>Conservation and host-specific expression of non-tandemly repeated heterogenous ribosome RNA gene in arbuscular mycorrhizal fungi.</title>
        <authorList>
            <person name="Maeda T."/>
            <person name="Kobayashi Y."/>
            <person name="Nakagawa T."/>
            <person name="Ezawa T."/>
            <person name="Yamaguchi K."/>
            <person name="Bino T."/>
            <person name="Nishimoto Y."/>
            <person name="Shigenobu S."/>
            <person name="Kawaguchi M."/>
        </authorList>
    </citation>
    <scope>NUCLEOTIDE SEQUENCE</scope>
    <source>
        <strain evidence="2">HR1</strain>
    </source>
</reference>
<protein>
    <submittedName>
        <fullName evidence="2">Uncharacterized protein</fullName>
    </submittedName>
</protein>
<dbReference type="AlphaFoldDB" id="A0A8H3QEG8"/>